<accession>A0A8X6MTG1</accession>
<dbReference type="GO" id="GO:0007156">
    <property type="term" value="P:homophilic cell adhesion via plasma membrane adhesion molecules"/>
    <property type="evidence" value="ECO:0007669"/>
    <property type="project" value="InterPro"/>
</dbReference>
<name>A0A8X6MTG1_NEPPI</name>
<dbReference type="GO" id="GO:0016020">
    <property type="term" value="C:membrane"/>
    <property type="evidence" value="ECO:0007669"/>
    <property type="project" value="InterPro"/>
</dbReference>
<dbReference type="InterPro" id="IPR002126">
    <property type="entry name" value="Cadherin-like_dom"/>
</dbReference>
<dbReference type="Pfam" id="PF00028">
    <property type="entry name" value="Cadherin"/>
    <property type="match status" value="1"/>
</dbReference>
<keyword evidence="5" id="KW-1185">Reference proteome</keyword>
<feature type="non-terminal residue" evidence="3">
    <location>
        <position position="1"/>
    </location>
</feature>
<organism evidence="3 5">
    <name type="scientific">Nephila pilipes</name>
    <name type="common">Giant wood spider</name>
    <name type="synonym">Nephila maculata</name>
    <dbReference type="NCBI Taxonomy" id="299642"/>
    <lineage>
        <taxon>Eukaryota</taxon>
        <taxon>Metazoa</taxon>
        <taxon>Ecdysozoa</taxon>
        <taxon>Arthropoda</taxon>
        <taxon>Chelicerata</taxon>
        <taxon>Arachnida</taxon>
        <taxon>Araneae</taxon>
        <taxon>Araneomorphae</taxon>
        <taxon>Entelegynae</taxon>
        <taxon>Araneoidea</taxon>
        <taxon>Nephilidae</taxon>
        <taxon>Nephila</taxon>
    </lineage>
</organism>
<dbReference type="Gene3D" id="2.60.40.60">
    <property type="entry name" value="Cadherins"/>
    <property type="match status" value="1"/>
</dbReference>
<evidence type="ECO:0000313" key="5">
    <source>
        <dbReference type="Proteomes" id="UP000887013"/>
    </source>
</evidence>
<dbReference type="Proteomes" id="UP000887013">
    <property type="component" value="Unassembled WGS sequence"/>
</dbReference>
<evidence type="ECO:0000256" key="1">
    <source>
        <dbReference type="PROSITE-ProRule" id="PRU00043"/>
    </source>
</evidence>
<proteinExistence type="predicted"/>
<dbReference type="OrthoDB" id="8038160at2759"/>
<dbReference type="EMBL" id="BMAW01002135">
    <property type="protein sequence ID" value="GFS77150.1"/>
    <property type="molecule type" value="Genomic_DNA"/>
</dbReference>
<gene>
    <name evidence="3" type="primary">Cad99C_0</name>
    <name evidence="3" type="ORF">NPIL_244461</name>
    <name evidence="4" type="ORF">NPIL_669261</name>
</gene>
<dbReference type="InterPro" id="IPR015919">
    <property type="entry name" value="Cadherin-like_sf"/>
</dbReference>
<dbReference type="CDD" id="cd11304">
    <property type="entry name" value="Cadherin_repeat"/>
    <property type="match status" value="1"/>
</dbReference>
<dbReference type="PROSITE" id="PS50268">
    <property type="entry name" value="CADHERIN_2"/>
    <property type="match status" value="1"/>
</dbReference>
<evidence type="ECO:0000259" key="2">
    <source>
        <dbReference type="PROSITE" id="PS50268"/>
    </source>
</evidence>
<dbReference type="EMBL" id="BMAW01013249">
    <property type="protein sequence ID" value="GFT32923.1"/>
    <property type="molecule type" value="Genomic_DNA"/>
</dbReference>
<feature type="domain" description="Cadherin" evidence="2">
    <location>
        <begin position="18"/>
        <end position="81"/>
    </location>
</feature>
<evidence type="ECO:0000313" key="4">
    <source>
        <dbReference type="EMBL" id="GFT32923.1"/>
    </source>
</evidence>
<sequence>RICLKKIEKNKKNDPFFIYLVEAKDADDIDGSEPIVYSIYHVSNEGLSKFRIHRSTGNVQVVDKVSAVQQYSITVQATDPGGRSYK</sequence>
<protein>
    <submittedName>
        <fullName evidence="3">Cadherin-99C</fullName>
    </submittedName>
</protein>
<keyword evidence="1" id="KW-0106">Calcium</keyword>
<reference evidence="3" key="1">
    <citation type="submission" date="2020-08" db="EMBL/GenBank/DDBJ databases">
        <title>Multicomponent nature underlies the extraordinary mechanical properties of spider dragline silk.</title>
        <authorList>
            <person name="Kono N."/>
            <person name="Nakamura H."/>
            <person name="Mori M."/>
            <person name="Yoshida Y."/>
            <person name="Ohtoshi R."/>
            <person name="Malay A.D."/>
            <person name="Moran D.A.P."/>
            <person name="Tomita M."/>
            <person name="Numata K."/>
            <person name="Arakawa K."/>
        </authorList>
    </citation>
    <scope>NUCLEOTIDE SEQUENCE</scope>
</reference>
<comment type="caution">
    <text evidence="3">The sequence shown here is derived from an EMBL/GenBank/DDBJ whole genome shotgun (WGS) entry which is preliminary data.</text>
</comment>
<evidence type="ECO:0000313" key="3">
    <source>
        <dbReference type="EMBL" id="GFS77150.1"/>
    </source>
</evidence>
<dbReference type="AlphaFoldDB" id="A0A8X6MTG1"/>
<dbReference type="SUPFAM" id="SSF49313">
    <property type="entry name" value="Cadherin-like"/>
    <property type="match status" value="1"/>
</dbReference>
<dbReference type="GO" id="GO:0005509">
    <property type="term" value="F:calcium ion binding"/>
    <property type="evidence" value="ECO:0007669"/>
    <property type="project" value="UniProtKB-UniRule"/>
</dbReference>